<sequence>MISYFEMCDTLKRHGYSMFEISDSMPWHLDLLTEMLKRRAASQGNPPQ</sequence>
<evidence type="ECO:0000313" key="1">
    <source>
        <dbReference type="EMBL" id="XCN28000.1"/>
    </source>
</evidence>
<accession>A0AAU8KY27</accession>
<organism evidence="1">
    <name type="scientific">Serratia phage Kevin</name>
    <dbReference type="NCBI Taxonomy" id="3161161"/>
    <lineage>
        <taxon>Viruses</taxon>
        <taxon>Duplodnaviria</taxon>
        <taxon>Heunggongvirae</taxon>
        <taxon>Uroviricota</taxon>
        <taxon>Caudoviricetes</taxon>
        <taxon>Pantevenvirales</taxon>
        <taxon>Ackermannviridae</taxon>
        <taxon>Miltonvirus</taxon>
    </lineage>
</organism>
<dbReference type="EMBL" id="PP869623">
    <property type="protein sequence ID" value="XCN28000.1"/>
    <property type="molecule type" value="Genomic_DNA"/>
</dbReference>
<protein>
    <submittedName>
        <fullName evidence="1">Uncharacterized protein</fullName>
    </submittedName>
</protein>
<name>A0AAU8KY27_9CAUD</name>
<reference evidence="1" key="1">
    <citation type="submission" date="2024-06" db="EMBL/GenBank/DDBJ databases">
        <authorList>
            <person name="Melgar S."/>
            <person name="Ryabinky S."/>
            <person name="Merugu K."/>
            <person name="Desisa B."/>
            <person name="Truong H."/>
            <person name="Jamal R."/>
            <person name="Sandhu A."/>
            <person name="Johnson A."/>
        </authorList>
    </citation>
    <scope>NUCLEOTIDE SEQUENCE</scope>
</reference>
<proteinExistence type="predicted"/>